<organism evidence="4 5">
    <name type="scientific">Streptomyces autolyticus</name>
    <dbReference type="NCBI Taxonomy" id="75293"/>
    <lineage>
        <taxon>Bacteria</taxon>
        <taxon>Bacillati</taxon>
        <taxon>Actinomycetota</taxon>
        <taxon>Actinomycetes</taxon>
        <taxon>Kitasatosporales</taxon>
        <taxon>Streptomycetaceae</taxon>
        <taxon>Streptomyces</taxon>
    </lineage>
</organism>
<dbReference type="Pfam" id="PF12833">
    <property type="entry name" value="HTH_18"/>
    <property type="match status" value="1"/>
</dbReference>
<dbReference type="EMBL" id="CP019458">
    <property type="protein sequence ID" value="AQA15877.1"/>
    <property type="molecule type" value="Genomic_DNA"/>
</dbReference>
<keyword evidence="2" id="KW-0804">Transcription</keyword>
<dbReference type="PROSITE" id="PS01124">
    <property type="entry name" value="HTH_ARAC_FAMILY_2"/>
    <property type="match status" value="1"/>
</dbReference>
<protein>
    <submittedName>
        <fullName evidence="4">AraC family transcriptional regulator</fullName>
    </submittedName>
</protein>
<evidence type="ECO:0000256" key="1">
    <source>
        <dbReference type="ARBA" id="ARBA00023015"/>
    </source>
</evidence>
<dbReference type="SMART" id="SM00342">
    <property type="entry name" value="HTH_ARAC"/>
    <property type="match status" value="1"/>
</dbReference>
<evidence type="ECO:0000259" key="3">
    <source>
        <dbReference type="PROSITE" id="PS01124"/>
    </source>
</evidence>
<keyword evidence="5" id="KW-1185">Reference proteome</keyword>
<gene>
    <name evidence="4" type="ORF">BV401_00625</name>
</gene>
<accession>A0ABM6HP58</accession>
<dbReference type="PANTHER" id="PTHR43436:SF1">
    <property type="entry name" value="TRANSCRIPTIONAL REGULATORY PROTEIN"/>
    <property type="match status" value="1"/>
</dbReference>
<evidence type="ECO:0000313" key="4">
    <source>
        <dbReference type="EMBL" id="AQA15877.1"/>
    </source>
</evidence>
<dbReference type="Proteomes" id="UP000187851">
    <property type="component" value="Chromosome"/>
</dbReference>
<dbReference type="InterPro" id="IPR009057">
    <property type="entry name" value="Homeodomain-like_sf"/>
</dbReference>
<proteinExistence type="predicted"/>
<dbReference type="Gene3D" id="1.10.10.60">
    <property type="entry name" value="Homeodomain-like"/>
    <property type="match status" value="2"/>
</dbReference>
<keyword evidence="1" id="KW-0805">Transcription regulation</keyword>
<dbReference type="InterPro" id="IPR018060">
    <property type="entry name" value="HTH_AraC"/>
</dbReference>
<name>A0ABM6HP58_9ACTN</name>
<evidence type="ECO:0000313" key="5">
    <source>
        <dbReference type="Proteomes" id="UP000187851"/>
    </source>
</evidence>
<feature type="domain" description="HTH araC/xylS-type" evidence="3">
    <location>
        <begin position="24"/>
        <end position="116"/>
    </location>
</feature>
<dbReference type="SUPFAM" id="SSF46689">
    <property type="entry name" value="Homeodomain-like"/>
    <property type="match status" value="2"/>
</dbReference>
<evidence type="ECO:0000256" key="2">
    <source>
        <dbReference type="ARBA" id="ARBA00023163"/>
    </source>
</evidence>
<dbReference type="PANTHER" id="PTHR43436">
    <property type="entry name" value="ARAC-FAMILY TRANSCRIPTIONAL REGULATOR"/>
    <property type="match status" value="1"/>
</dbReference>
<sequence>MASPHSSTRPWFRGRRRCEPGRQIRENYAEPLSIEELAKAAQMSRSSFHEHFKSVTAMSPLQYQKQLRLHAARRLILDGHADATTASRHVGYDSASQFSREYKRLFGAPPMRDIARIRATPSAVVA</sequence>
<reference evidence="4 5" key="1">
    <citation type="journal article" date="2017" name="J. Biotechnol.">
        <title>The complete genome sequence of Streptomyces autolyticus CGMCC 0516, the producer of geldanamycin, autolytimycin, reblastatin and elaiophylin.</title>
        <authorList>
            <person name="Yin M."/>
            <person name="Jiang M."/>
            <person name="Ren Z."/>
            <person name="Dong Y."/>
            <person name="Lu T."/>
        </authorList>
    </citation>
    <scope>NUCLEOTIDE SEQUENCE [LARGE SCALE GENOMIC DNA]</scope>
    <source>
        <strain evidence="4 5">CGMCC0516</strain>
    </source>
</reference>